<keyword evidence="9 20" id="KW-1133">Transmembrane helix</keyword>
<evidence type="ECO:0000256" key="15">
    <source>
        <dbReference type="ARBA" id="ARBA00063782"/>
    </source>
</evidence>
<feature type="transmembrane region" description="Helical" evidence="20">
    <location>
        <begin position="469"/>
        <end position="491"/>
    </location>
</feature>
<dbReference type="GO" id="GO:0015798">
    <property type="term" value="P:myo-inositol transport"/>
    <property type="evidence" value="ECO:0007669"/>
    <property type="project" value="TreeGrafter"/>
</dbReference>
<dbReference type="OMA" id="TYSESCY"/>
<dbReference type="GO" id="GO:0006020">
    <property type="term" value="P:inositol metabolic process"/>
    <property type="evidence" value="ECO:0007669"/>
    <property type="project" value="TreeGrafter"/>
</dbReference>
<dbReference type="GO" id="GO:0016324">
    <property type="term" value="C:apical plasma membrane"/>
    <property type="evidence" value="ECO:0007669"/>
    <property type="project" value="UniProtKB-SubCell"/>
</dbReference>
<evidence type="ECO:0000256" key="20">
    <source>
        <dbReference type="SAM" id="Phobius"/>
    </source>
</evidence>
<evidence type="ECO:0000256" key="16">
    <source>
        <dbReference type="ARBA" id="ARBA00074169"/>
    </source>
</evidence>
<keyword evidence="11" id="KW-0406">Ion transport</keyword>
<dbReference type="InParanoid" id="H2ZK29"/>
<accession>H2ZK29</accession>
<dbReference type="PANTHER" id="PTHR11819">
    <property type="entry name" value="SOLUTE CARRIER FAMILY 5"/>
    <property type="match status" value="1"/>
</dbReference>
<proteinExistence type="inferred from homology"/>
<evidence type="ECO:0000256" key="11">
    <source>
        <dbReference type="ARBA" id="ARBA00023065"/>
    </source>
</evidence>
<feature type="transmembrane region" description="Helical" evidence="20">
    <location>
        <begin position="38"/>
        <end position="57"/>
    </location>
</feature>
<comment type="subcellular location">
    <subcellularLocation>
        <location evidence="1">Apical cell membrane</location>
        <topology evidence="1">Multi-pass membrane protein</topology>
    </subcellularLocation>
    <subcellularLocation>
        <location evidence="2">Basolateral cell membrane</location>
        <topology evidence="2">Multi-pass membrane protein</topology>
    </subcellularLocation>
</comment>
<dbReference type="GO" id="GO:0016323">
    <property type="term" value="C:basolateral plasma membrane"/>
    <property type="evidence" value="ECO:0007669"/>
    <property type="project" value="UniProtKB-SubCell"/>
</dbReference>
<comment type="subunit">
    <text evidence="15">Interacts with KCNQ2 (via the pore module). Interacts with KCNQ1; this interaction is direct. Forms coregulatory complexes with ion channels KCNQ2-KCNQ3 and KCNQ1-KCNE2.</text>
</comment>
<evidence type="ECO:0000256" key="5">
    <source>
        <dbReference type="ARBA" id="ARBA00022475"/>
    </source>
</evidence>
<organism evidence="21 22">
    <name type="scientific">Ciona savignyi</name>
    <name type="common">Pacific transparent sea squirt</name>
    <dbReference type="NCBI Taxonomy" id="51511"/>
    <lineage>
        <taxon>Eukaryota</taxon>
        <taxon>Metazoa</taxon>
        <taxon>Chordata</taxon>
        <taxon>Tunicata</taxon>
        <taxon>Ascidiacea</taxon>
        <taxon>Phlebobranchia</taxon>
        <taxon>Cionidae</taxon>
        <taxon>Ciona</taxon>
    </lineage>
</organism>
<dbReference type="InterPro" id="IPR038377">
    <property type="entry name" value="Na/Glc_symporter_sf"/>
</dbReference>
<dbReference type="GeneTree" id="ENSGT00940000161679"/>
<evidence type="ECO:0000256" key="12">
    <source>
        <dbReference type="ARBA" id="ARBA00023136"/>
    </source>
</evidence>
<feature type="transmembrane region" description="Helical" evidence="20">
    <location>
        <begin position="366"/>
        <end position="392"/>
    </location>
</feature>
<comment type="similarity">
    <text evidence="3 19">Belongs to the sodium:solute symporter (SSF) (TC 2.A.21) family.</text>
</comment>
<evidence type="ECO:0000256" key="9">
    <source>
        <dbReference type="ARBA" id="ARBA00022989"/>
    </source>
</evidence>
<protein>
    <recommendedName>
        <fullName evidence="16">Sodium/myo-inositol cotransporter</fullName>
    </recommendedName>
    <alternativeName>
        <fullName evidence="18">Sodium/myo-inositol transporter 1</fullName>
    </alternativeName>
    <alternativeName>
        <fullName evidence="17">Solute carrier family 5 member 3</fullName>
    </alternativeName>
</protein>
<evidence type="ECO:0000256" key="19">
    <source>
        <dbReference type="RuleBase" id="RU362091"/>
    </source>
</evidence>
<dbReference type="Ensembl" id="ENSCSAVT00000018139.1">
    <property type="protein sequence ID" value="ENSCSAVP00000017945.1"/>
    <property type="gene ID" value="ENSCSAVG00000010561.1"/>
</dbReference>
<evidence type="ECO:0000256" key="1">
    <source>
        <dbReference type="ARBA" id="ARBA00004424"/>
    </source>
</evidence>
<evidence type="ECO:0000256" key="13">
    <source>
        <dbReference type="ARBA" id="ARBA00023180"/>
    </source>
</evidence>
<keyword evidence="13" id="KW-0325">Glycoprotein</keyword>
<dbReference type="FunCoup" id="H2ZK29">
    <property type="interactions" value="2"/>
</dbReference>
<keyword evidence="10" id="KW-0915">Sodium</keyword>
<evidence type="ECO:0000256" key="2">
    <source>
        <dbReference type="ARBA" id="ARBA00004554"/>
    </source>
</evidence>
<evidence type="ECO:0000256" key="3">
    <source>
        <dbReference type="ARBA" id="ARBA00006434"/>
    </source>
</evidence>
<evidence type="ECO:0000256" key="17">
    <source>
        <dbReference type="ARBA" id="ARBA00078598"/>
    </source>
</evidence>
<evidence type="ECO:0000313" key="21">
    <source>
        <dbReference type="Ensembl" id="ENSCSAVP00000017945.1"/>
    </source>
</evidence>
<keyword evidence="14" id="KW-0739">Sodium transport</keyword>
<feature type="transmembrane region" description="Helical" evidence="20">
    <location>
        <begin position="6"/>
        <end position="26"/>
    </location>
</feature>
<keyword evidence="12 20" id="KW-0472">Membrane</keyword>
<keyword evidence="5" id="KW-1003">Cell membrane</keyword>
<keyword evidence="8" id="KW-0769">Symport</keyword>
<reference evidence="21" key="3">
    <citation type="submission" date="2025-09" db="UniProtKB">
        <authorList>
            <consortium name="Ensembl"/>
        </authorList>
    </citation>
    <scope>IDENTIFICATION</scope>
</reference>
<dbReference type="Gene3D" id="1.20.1730.10">
    <property type="entry name" value="Sodium/glucose cotransporter"/>
    <property type="match status" value="1"/>
</dbReference>
<keyword evidence="22" id="KW-1185">Reference proteome</keyword>
<dbReference type="GO" id="GO:0005412">
    <property type="term" value="F:D-glucose:sodium symporter activity"/>
    <property type="evidence" value="ECO:0007669"/>
    <property type="project" value="TreeGrafter"/>
</dbReference>
<feature type="transmembrane region" description="Helical" evidence="20">
    <location>
        <begin position="300"/>
        <end position="319"/>
    </location>
</feature>
<dbReference type="Pfam" id="PF00474">
    <property type="entry name" value="SSF"/>
    <property type="match status" value="1"/>
</dbReference>
<dbReference type="NCBIfam" id="TIGR00813">
    <property type="entry name" value="sss"/>
    <property type="match status" value="1"/>
</dbReference>
<sequence>LSVADLSVVLVYFLLILIIGIAASCFSRRDTVQGYFLAGRNMNFLMIGASLFVSNIGSEHFIGLAGSGASGGIGVGAWELNALMLLQLLGWIFIPVYIASGICTMPEYLEQRFGGKRLRIYLATLTLVLYCLTKISVNLYSGALFIQQSMGWHLYSSVTLLVCVTALLTVTGGLTVVMYTDSLQAVLMVCGAAYLTIQGTRFISVDGYYGMKEKYMQATPNITYIQQKYNISVNSSDECFPYPREDSFTMLKGITDDEMPWLGFLLGQTPSSIWYWCTDQVIVQRALAARSLSHAQGGTLVAGFIKILPMYIMVMPGMISRVLFTNEIACVPGEHCYQVCESESGCSNLAYPKLVLRVMPSGARGLMMAVMIAALMSDLDSIFNSASTIFTLDLWKRLRKSATNTELMIVGRLFIILLVGISIAWVPIILQFQGGQLFFYIQEVTNYISPPIAAIFLTAILWKGCTEKGAFYGGLVGSSLGLARLITIFIFKPPKCGEEDTRPSFLSSMHYMYFSAILFFLTICIAVLVSLFTKKSAAENLAHLTYWTRNDSYTAADCELKLMKSDNHMKSKKAKSDIQEESHEDDVSIVQETTEKCGLKSCFYKSVRFVCGIRNPADSNESSDEVHFPSVAQNPRVKILLHIALLCILGCGVFMYIFWS</sequence>
<dbReference type="Proteomes" id="UP000007875">
    <property type="component" value="Unassembled WGS sequence"/>
</dbReference>
<keyword evidence="6" id="KW-0597">Phosphoprotein</keyword>
<name>H2ZK29_CIOSA</name>
<dbReference type="eggNOG" id="KOG2349">
    <property type="taxonomic scope" value="Eukaryota"/>
</dbReference>
<reference evidence="22" key="1">
    <citation type="submission" date="2003-08" db="EMBL/GenBank/DDBJ databases">
        <authorList>
            <person name="Birren B."/>
            <person name="Nusbaum C."/>
            <person name="Abebe A."/>
            <person name="Abouelleil A."/>
            <person name="Adekoya E."/>
            <person name="Ait-zahra M."/>
            <person name="Allen N."/>
            <person name="Allen T."/>
            <person name="An P."/>
            <person name="Anderson M."/>
            <person name="Anderson S."/>
            <person name="Arachchi H."/>
            <person name="Armbruster J."/>
            <person name="Bachantsang P."/>
            <person name="Baldwin J."/>
            <person name="Barry A."/>
            <person name="Bayul T."/>
            <person name="Blitshsteyn B."/>
            <person name="Bloom T."/>
            <person name="Blye J."/>
            <person name="Boguslavskiy L."/>
            <person name="Borowsky M."/>
            <person name="Boukhgalter B."/>
            <person name="Brunache A."/>
            <person name="Butler J."/>
            <person name="Calixte N."/>
            <person name="Calvo S."/>
            <person name="Camarata J."/>
            <person name="Campo K."/>
            <person name="Chang J."/>
            <person name="Cheshatsang Y."/>
            <person name="Citroen M."/>
            <person name="Collymore A."/>
            <person name="Considine T."/>
            <person name="Cook A."/>
            <person name="Cooke P."/>
            <person name="Corum B."/>
            <person name="Cuomo C."/>
            <person name="David R."/>
            <person name="Dawoe T."/>
            <person name="Degray S."/>
            <person name="Dodge S."/>
            <person name="Dooley K."/>
            <person name="Dorje P."/>
            <person name="Dorjee K."/>
            <person name="Dorris L."/>
            <person name="Duffey N."/>
            <person name="Dupes A."/>
            <person name="Elkins T."/>
            <person name="Engels R."/>
            <person name="Erickson J."/>
            <person name="Farina A."/>
            <person name="Faro S."/>
            <person name="Ferreira P."/>
            <person name="Fischer H."/>
            <person name="Fitzgerald M."/>
            <person name="Foley K."/>
            <person name="Gage D."/>
            <person name="Galagan J."/>
            <person name="Gearin G."/>
            <person name="Gnerre S."/>
            <person name="Gnirke A."/>
            <person name="Goyette A."/>
            <person name="Graham J."/>
            <person name="Grandbois E."/>
            <person name="Gyaltsen K."/>
            <person name="Hafez N."/>
            <person name="Hagopian D."/>
            <person name="Hagos B."/>
            <person name="Hall J."/>
            <person name="Hatcher B."/>
            <person name="Heller A."/>
            <person name="Higgins H."/>
            <person name="Honan T."/>
            <person name="Horn A."/>
            <person name="Houde N."/>
            <person name="Hughes L."/>
            <person name="Hulme W."/>
            <person name="Husby E."/>
            <person name="Iliev I."/>
            <person name="Jaffe D."/>
            <person name="Jones C."/>
            <person name="Kamal M."/>
            <person name="Kamat A."/>
            <person name="Kamvysselis M."/>
            <person name="Karlsson E."/>
            <person name="Kells C."/>
            <person name="Kieu A."/>
            <person name="Kisner P."/>
            <person name="Kodira C."/>
            <person name="Kulbokas E."/>
            <person name="Labutti K."/>
            <person name="Lama D."/>
            <person name="Landers T."/>
            <person name="Leger J."/>
            <person name="Levine S."/>
            <person name="Lewis D."/>
            <person name="Lewis T."/>
            <person name="Lindblad-toh K."/>
            <person name="Liu X."/>
            <person name="Lokyitsang T."/>
            <person name="Lokyitsang Y."/>
            <person name="Lucien O."/>
            <person name="Lui A."/>
            <person name="Ma L.J."/>
            <person name="Mabbitt R."/>
            <person name="Macdonald J."/>
            <person name="Maclean C."/>
            <person name="Major J."/>
            <person name="Manning J."/>
            <person name="Marabella R."/>
            <person name="Maru K."/>
            <person name="Matthews C."/>
            <person name="Mauceli E."/>
            <person name="Mccarthy M."/>
            <person name="Mcdonough S."/>
            <person name="Mcghee T."/>
            <person name="Meldrim J."/>
            <person name="Meneus L."/>
            <person name="Mesirov J."/>
            <person name="Mihalev A."/>
            <person name="Mihova T."/>
            <person name="Mikkelsen T."/>
            <person name="Mlenga V."/>
            <person name="Moru K."/>
            <person name="Mozes J."/>
            <person name="Mulrain L."/>
            <person name="Munson G."/>
            <person name="Naylor J."/>
            <person name="Newes C."/>
            <person name="Nguyen C."/>
            <person name="Nguyen N."/>
            <person name="Nguyen T."/>
            <person name="Nicol R."/>
            <person name="Nielsen C."/>
            <person name="Nizzari M."/>
            <person name="Norbu C."/>
            <person name="Norbu N."/>
            <person name="O'donnell P."/>
            <person name="Okoawo O."/>
            <person name="O'leary S."/>
            <person name="Omotosho B."/>
            <person name="O'neill K."/>
            <person name="Osman S."/>
            <person name="Parker S."/>
            <person name="Perrin D."/>
            <person name="Phunkhang P."/>
            <person name="Piqani B."/>
            <person name="Purcell S."/>
            <person name="Rachupka T."/>
            <person name="Ramasamy U."/>
            <person name="Rameau R."/>
            <person name="Ray V."/>
            <person name="Raymond C."/>
            <person name="Retta R."/>
            <person name="Richardson S."/>
            <person name="Rise C."/>
            <person name="Rodriguez J."/>
            <person name="Rogers J."/>
            <person name="Rogov P."/>
            <person name="Rutman M."/>
            <person name="Schupbach R."/>
            <person name="Seaman C."/>
            <person name="Settipalli S."/>
            <person name="Sharpe T."/>
            <person name="Sheridan J."/>
            <person name="Sherpa N."/>
            <person name="Shi J."/>
            <person name="Smirnov S."/>
            <person name="Smith C."/>
            <person name="Sougnez C."/>
            <person name="Spencer B."/>
            <person name="Stalker J."/>
            <person name="Stange-thomann N."/>
            <person name="Stavropoulos S."/>
            <person name="Stetson K."/>
            <person name="Stone C."/>
            <person name="Stone S."/>
            <person name="Stubbs M."/>
            <person name="Talamas J."/>
            <person name="Tchuinga P."/>
            <person name="Tenzing P."/>
            <person name="Tesfaye S."/>
            <person name="Theodore J."/>
            <person name="Thoulutsang Y."/>
            <person name="Topham K."/>
            <person name="Towey S."/>
            <person name="Tsamla T."/>
            <person name="Tsomo N."/>
            <person name="Vallee D."/>
            <person name="Vassiliev H."/>
            <person name="Venkataraman V."/>
            <person name="Vinson J."/>
            <person name="Vo A."/>
            <person name="Wade C."/>
            <person name="Wang S."/>
            <person name="Wangchuk T."/>
            <person name="Wangdi T."/>
            <person name="Whittaker C."/>
            <person name="Wilkinson J."/>
            <person name="Wu Y."/>
            <person name="Wyman D."/>
            <person name="Yadav S."/>
            <person name="Yang S."/>
            <person name="Yang X."/>
            <person name="Yeager S."/>
            <person name="Yee E."/>
            <person name="Young G."/>
            <person name="Zainoun J."/>
            <person name="Zembeck L."/>
            <person name="Zimmer A."/>
            <person name="Zody M."/>
            <person name="Lander E."/>
        </authorList>
    </citation>
    <scope>NUCLEOTIDE SEQUENCE [LARGE SCALE GENOMIC DNA]</scope>
</reference>
<dbReference type="InterPro" id="IPR001734">
    <property type="entry name" value="Na/solute_symporter"/>
</dbReference>
<feature type="transmembrane region" description="Helical" evidence="20">
    <location>
        <begin position="120"/>
        <end position="140"/>
    </location>
</feature>
<dbReference type="PROSITE" id="PS50283">
    <property type="entry name" value="NA_SOLUT_SYMP_3"/>
    <property type="match status" value="1"/>
</dbReference>
<dbReference type="AlphaFoldDB" id="H2ZK29"/>
<evidence type="ECO:0000256" key="8">
    <source>
        <dbReference type="ARBA" id="ARBA00022847"/>
    </source>
</evidence>
<keyword evidence="4" id="KW-0813">Transport</keyword>
<reference evidence="21" key="2">
    <citation type="submission" date="2025-08" db="UniProtKB">
        <authorList>
            <consortium name="Ensembl"/>
        </authorList>
    </citation>
    <scope>IDENTIFICATION</scope>
</reference>
<evidence type="ECO:0000256" key="10">
    <source>
        <dbReference type="ARBA" id="ARBA00023053"/>
    </source>
</evidence>
<feature type="transmembrane region" description="Helical" evidence="20">
    <location>
        <begin position="413"/>
        <end position="432"/>
    </location>
</feature>
<evidence type="ECO:0000256" key="14">
    <source>
        <dbReference type="ARBA" id="ARBA00023201"/>
    </source>
</evidence>
<feature type="transmembrane region" description="Helical" evidence="20">
    <location>
        <begin position="639"/>
        <end position="659"/>
    </location>
</feature>
<dbReference type="PANTHER" id="PTHR11819:SF150">
    <property type="entry name" value="SODIUM_MYO-INOSITOL COTRANSPORTER"/>
    <property type="match status" value="1"/>
</dbReference>
<evidence type="ECO:0000256" key="4">
    <source>
        <dbReference type="ARBA" id="ARBA00022448"/>
    </source>
</evidence>
<feature type="transmembrane region" description="Helical" evidence="20">
    <location>
        <begin position="511"/>
        <end position="532"/>
    </location>
</feature>
<feature type="transmembrane region" description="Helical" evidence="20">
    <location>
        <begin position="152"/>
        <end position="179"/>
    </location>
</feature>
<evidence type="ECO:0000256" key="7">
    <source>
        <dbReference type="ARBA" id="ARBA00022692"/>
    </source>
</evidence>
<evidence type="ECO:0000256" key="6">
    <source>
        <dbReference type="ARBA" id="ARBA00022553"/>
    </source>
</evidence>
<feature type="transmembrane region" description="Helical" evidence="20">
    <location>
        <begin position="77"/>
        <end position="99"/>
    </location>
</feature>
<evidence type="ECO:0000313" key="22">
    <source>
        <dbReference type="Proteomes" id="UP000007875"/>
    </source>
</evidence>
<dbReference type="FunFam" id="1.20.1730.10:FF:000013">
    <property type="entry name" value="sodium/myo-inositol cotransporter isoform X1"/>
    <property type="match status" value="1"/>
</dbReference>
<feature type="transmembrane region" description="Helical" evidence="20">
    <location>
        <begin position="444"/>
        <end position="462"/>
    </location>
</feature>
<keyword evidence="7 20" id="KW-0812">Transmembrane</keyword>
<evidence type="ECO:0000256" key="18">
    <source>
        <dbReference type="ARBA" id="ARBA00083967"/>
    </source>
</evidence>